<reference evidence="1 2" key="1">
    <citation type="submission" date="2019-02" db="EMBL/GenBank/DDBJ databases">
        <title>Deep-cultivation of Planctomycetes and their phenomic and genomic characterization uncovers novel biology.</title>
        <authorList>
            <person name="Wiegand S."/>
            <person name="Jogler M."/>
            <person name="Boedeker C."/>
            <person name="Pinto D."/>
            <person name="Vollmers J."/>
            <person name="Rivas-Marin E."/>
            <person name="Kohn T."/>
            <person name="Peeters S.H."/>
            <person name="Heuer A."/>
            <person name="Rast P."/>
            <person name="Oberbeckmann S."/>
            <person name="Bunk B."/>
            <person name="Jeske O."/>
            <person name="Meyerdierks A."/>
            <person name="Storesund J.E."/>
            <person name="Kallscheuer N."/>
            <person name="Luecker S."/>
            <person name="Lage O.M."/>
            <person name="Pohl T."/>
            <person name="Merkel B.J."/>
            <person name="Hornburger P."/>
            <person name="Mueller R.-W."/>
            <person name="Bruemmer F."/>
            <person name="Labrenz M."/>
            <person name="Spormann A.M."/>
            <person name="Op den Camp H."/>
            <person name="Overmann J."/>
            <person name="Amann R."/>
            <person name="Jetten M.S.M."/>
            <person name="Mascher T."/>
            <person name="Medema M.H."/>
            <person name="Devos D.P."/>
            <person name="Kaster A.-K."/>
            <person name="Ovreas L."/>
            <person name="Rohde M."/>
            <person name="Galperin M.Y."/>
            <person name="Jogler C."/>
        </authorList>
    </citation>
    <scope>NUCLEOTIDE SEQUENCE [LARGE SCALE GENOMIC DNA]</scope>
    <source>
        <strain evidence="1 2">EC9</strain>
    </source>
</reference>
<sequence>MIHYTCDRCNCELTPNEDLRYSVQVEIKAVFDTPTDFVEDVDTDHLLELNEILERLGDDESDAIGEDVYQRRRYDLCSGCFRQYQKNPLGREHSLSFGFSAN</sequence>
<dbReference type="AlphaFoldDB" id="A0A517LTN5"/>
<dbReference type="KEGG" id="ruv:EC9_01170"/>
<dbReference type="RefSeq" id="WP_145341453.1">
    <property type="nucleotide sequence ID" value="NZ_CP036261.1"/>
</dbReference>
<organism evidence="1 2">
    <name type="scientific">Rosistilla ulvae</name>
    <dbReference type="NCBI Taxonomy" id="1930277"/>
    <lineage>
        <taxon>Bacteria</taxon>
        <taxon>Pseudomonadati</taxon>
        <taxon>Planctomycetota</taxon>
        <taxon>Planctomycetia</taxon>
        <taxon>Pirellulales</taxon>
        <taxon>Pirellulaceae</taxon>
        <taxon>Rosistilla</taxon>
    </lineage>
</organism>
<protein>
    <submittedName>
        <fullName evidence="1">Uncharacterized protein</fullName>
    </submittedName>
</protein>
<gene>
    <name evidence="1" type="ORF">EC9_01170</name>
</gene>
<accession>A0A517LTN5</accession>
<proteinExistence type="predicted"/>
<keyword evidence="2" id="KW-1185">Reference proteome</keyword>
<evidence type="ECO:0000313" key="2">
    <source>
        <dbReference type="Proteomes" id="UP000319557"/>
    </source>
</evidence>
<dbReference type="EMBL" id="CP036261">
    <property type="protein sequence ID" value="QDS85959.1"/>
    <property type="molecule type" value="Genomic_DNA"/>
</dbReference>
<evidence type="ECO:0000313" key="1">
    <source>
        <dbReference type="EMBL" id="QDS85959.1"/>
    </source>
</evidence>
<name>A0A517LTN5_9BACT</name>
<dbReference type="Proteomes" id="UP000319557">
    <property type="component" value="Chromosome"/>
</dbReference>
<dbReference type="OrthoDB" id="285275at2"/>